<reference evidence="1 2" key="1">
    <citation type="submission" date="2012-06" db="EMBL/GenBank/DDBJ databases">
        <title>The complete genome of Ornithobacterium rhinotracheale DSM 15997.</title>
        <authorList>
            <consortium name="US DOE Joint Genome Institute (JGI-PGF)"/>
            <person name="Lucas S."/>
            <person name="Copeland A."/>
            <person name="Lapidus A."/>
            <person name="Goodwin L."/>
            <person name="Pitluck S."/>
            <person name="Peters L."/>
            <person name="Mikhailova N."/>
            <person name="Teshima H."/>
            <person name="Kyrpides N."/>
            <person name="Mavromatis K."/>
            <person name="Pagani I."/>
            <person name="Ivanova N."/>
            <person name="Ovchinnikova G."/>
            <person name="Zeytun A."/>
            <person name="Detter J.C."/>
            <person name="Han C."/>
            <person name="Land M."/>
            <person name="Hauser L."/>
            <person name="Markowitz V."/>
            <person name="Cheng J.-F."/>
            <person name="Hugenholtz P."/>
            <person name="Woyke T."/>
            <person name="Wu D."/>
            <person name="Lang E."/>
            <person name="Kopitz M."/>
            <person name="Brambilla E."/>
            <person name="Klenk H.-P."/>
            <person name="Eisen J.A."/>
        </authorList>
    </citation>
    <scope>NUCLEOTIDE SEQUENCE [LARGE SCALE GENOMIC DNA]</scope>
    <source>
        <strain evidence="2">ATCC 51463 / DSM 15997 / CCUG 23171 / LMG 9086</strain>
    </source>
</reference>
<dbReference type="PATRIC" id="fig|867902.3.peg.2185"/>
<organism evidence="1 2">
    <name type="scientific">Ornithobacterium rhinotracheale (strain ATCC 51463 / DSM 15997 / CCUG 23171 / CIP 104009 / LMG 9086)</name>
    <dbReference type="NCBI Taxonomy" id="867902"/>
    <lineage>
        <taxon>Bacteria</taxon>
        <taxon>Pseudomonadati</taxon>
        <taxon>Bacteroidota</taxon>
        <taxon>Flavobacteriia</taxon>
        <taxon>Flavobacteriales</taxon>
        <taxon>Weeksellaceae</taxon>
        <taxon>Ornithobacterium</taxon>
    </lineage>
</organism>
<dbReference type="eggNOG" id="ENOG5033E8F">
    <property type="taxonomic scope" value="Bacteria"/>
</dbReference>
<dbReference type="RefSeq" id="WP_014791864.1">
    <property type="nucleotide sequence ID" value="NC_018016.1"/>
</dbReference>
<dbReference type="GeneID" id="97258813"/>
<dbReference type="AlphaFoldDB" id="I4A329"/>
<evidence type="ECO:0000313" key="1">
    <source>
        <dbReference type="EMBL" id="AFL98363.1"/>
    </source>
</evidence>
<proteinExistence type="predicted"/>
<dbReference type="STRING" id="867902.Ornrh_2232"/>
<dbReference type="EMBL" id="CP003283">
    <property type="protein sequence ID" value="AFL98363.1"/>
    <property type="molecule type" value="Genomic_DNA"/>
</dbReference>
<keyword evidence="2" id="KW-1185">Reference proteome</keyword>
<name>I4A329_ORNRL</name>
<dbReference type="KEGG" id="orh:Ornrh_2232"/>
<dbReference type="HOGENOM" id="CLU_1347790_0_0_10"/>
<dbReference type="Proteomes" id="UP000006051">
    <property type="component" value="Chromosome"/>
</dbReference>
<gene>
    <name evidence="1" type="ordered locus">Ornrh_2232</name>
</gene>
<protein>
    <submittedName>
        <fullName evidence="1">Uncharacterized protein</fullName>
    </submittedName>
</protein>
<accession>I4A329</accession>
<sequence>MAKTDLNSIKQWFKNGLKPTQEQFWAWLDSFWHKDDKIPAENIQGLNDMLSGIDLSSKVENADFERYKKEQVDAFKLKANADASNIGDDNKHLWKTALDIEETFTRQEKQKLENFPAVQTNGNVITFDCDRNYGTTKAPIETFTIDMEGAKIGTTVLINFNGSSLPRDSKIDWRGSIDFFIAGTNHVIYMTLLDNDKIHANLV</sequence>
<evidence type="ECO:0000313" key="2">
    <source>
        <dbReference type="Proteomes" id="UP000006051"/>
    </source>
</evidence>
<dbReference type="GeneID" id="71570305"/>